<dbReference type="InterPro" id="IPR050447">
    <property type="entry name" value="Erg6_SMT_methyltransf"/>
</dbReference>
<dbReference type="InterPro" id="IPR013216">
    <property type="entry name" value="Methyltransf_11"/>
</dbReference>
<sequence>ANWAYNYIPVELNSTILDIGCGGGKNIQNFAKLASNGKVYGIDYSEVSVEISKKVNKNNISSGLVHISHGSVSKLPYEDNKFDIITGFECHFFWPNIIEDLKEVKRVLKSGGILYLIAETFFSENEEHVKEVKQWSEMGNFPVYSPTELEEFFLKAGYSDIEIILENDANWLLIRGKK</sequence>
<dbReference type="Gene3D" id="3.40.50.150">
    <property type="entry name" value="Vaccinia Virus protein VP39"/>
    <property type="match status" value="1"/>
</dbReference>
<dbReference type="InterPro" id="IPR029063">
    <property type="entry name" value="SAM-dependent_MTases_sf"/>
</dbReference>
<name>X0WMZ2_9ZZZZ</name>
<dbReference type="PANTHER" id="PTHR44068">
    <property type="entry name" value="ZGC:194242"/>
    <property type="match status" value="1"/>
</dbReference>
<proteinExistence type="predicted"/>
<reference evidence="3" key="1">
    <citation type="journal article" date="2014" name="Front. Microbiol.">
        <title>High frequency of phylogenetically diverse reductive dehalogenase-homologous genes in deep subseafloor sedimentary metagenomes.</title>
        <authorList>
            <person name="Kawai M."/>
            <person name="Futagami T."/>
            <person name="Toyoda A."/>
            <person name="Takaki Y."/>
            <person name="Nishi S."/>
            <person name="Hori S."/>
            <person name="Arai W."/>
            <person name="Tsubouchi T."/>
            <person name="Morono Y."/>
            <person name="Uchiyama I."/>
            <person name="Ito T."/>
            <person name="Fujiyama A."/>
            <person name="Inagaki F."/>
            <person name="Takami H."/>
        </authorList>
    </citation>
    <scope>NUCLEOTIDE SEQUENCE</scope>
    <source>
        <strain evidence="3">Expedition CK06-06</strain>
    </source>
</reference>
<dbReference type="SUPFAM" id="SSF53335">
    <property type="entry name" value="S-adenosyl-L-methionine-dependent methyltransferases"/>
    <property type="match status" value="1"/>
</dbReference>
<feature type="domain" description="Methyltransferase type 11" evidence="2">
    <location>
        <begin position="17"/>
        <end position="116"/>
    </location>
</feature>
<comment type="caution">
    <text evidence="3">The sequence shown here is derived from an EMBL/GenBank/DDBJ whole genome shotgun (WGS) entry which is preliminary data.</text>
</comment>
<dbReference type="GO" id="GO:0003838">
    <property type="term" value="F:sterol 24-C-methyltransferase activity"/>
    <property type="evidence" value="ECO:0007669"/>
    <property type="project" value="TreeGrafter"/>
</dbReference>
<dbReference type="PANTHER" id="PTHR44068:SF1">
    <property type="entry name" value="HYPOTHETICAL LOC100005854"/>
    <property type="match status" value="1"/>
</dbReference>
<organism evidence="3">
    <name type="scientific">marine sediment metagenome</name>
    <dbReference type="NCBI Taxonomy" id="412755"/>
    <lineage>
        <taxon>unclassified sequences</taxon>
        <taxon>metagenomes</taxon>
        <taxon>ecological metagenomes</taxon>
    </lineage>
</organism>
<feature type="non-terminal residue" evidence="3">
    <location>
        <position position="1"/>
    </location>
</feature>
<dbReference type="CDD" id="cd02440">
    <property type="entry name" value="AdoMet_MTases"/>
    <property type="match status" value="1"/>
</dbReference>
<keyword evidence="1" id="KW-0808">Transferase</keyword>
<gene>
    <name evidence="3" type="ORF">S01H1_63037</name>
</gene>
<evidence type="ECO:0000259" key="2">
    <source>
        <dbReference type="Pfam" id="PF08241"/>
    </source>
</evidence>
<dbReference type="GO" id="GO:0016126">
    <property type="term" value="P:sterol biosynthetic process"/>
    <property type="evidence" value="ECO:0007669"/>
    <property type="project" value="TreeGrafter"/>
</dbReference>
<dbReference type="AlphaFoldDB" id="X0WMZ2"/>
<evidence type="ECO:0000256" key="1">
    <source>
        <dbReference type="ARBA" id="ARBA00022679"/>
    </source>
</evidence>
<accession>X0WMZ2</accession>
<dbReference type="GO" id="GO:0005783">
    <property type="term" value="C:endoplasmic reticulum"/>
    <property type="evidence" value="ECO:0007669"/>
    <property type="project" value="TreeGrafter"/>
</dbReference>
<protein>
    <recommendedName>
        <fullName evidence="2">Methyltransferase type 11 domain-containing protein</fullName>
    </recommendedName>
</protein>
<evidence type="ECO:0000313" key="3">
    <source>
        <dbReference type="EMBL" id="GAG32354.1"/>
    </source>
</evidence>
<dbReference type="EMBL" id="BARS01041451">
    <property type="protein sequence ID" value="GAG32354.1"/>
    <property type="molecule type" value="Genomic_DNA"/>
</dbReference>
<dbReference type="Pfam" id="PF08241">
    <property type="entry name" value="Methyltransf_11"/>
    <property type="match status" value="1"/>
</dbReference>